<protein>
    <submittedName>
        <fullName evidence="2">Uncharacterized protein</fullName>
    </submittedName>
</protein>
<dbReference type="EMBL" id="LSSK01000557">
    <property type="protein sequence ID" value="OMH82945.1"/>
    <property type="molecule type" value="Genomic_DNA"/>
</dbReference>
<keyword evidence="3" id="KW-1185">Reference proteome</keyword>
<accession>A0A1R1PPN6</accession>
<dbReference type="AlphaFoldDB" id="A0A1R1PPN6"/>
<organism evidence="2 3">
    <name type="scientific">Zancudomyces culisetae</name>
    <name type="common">Gut fungus</name>
    <name type="synonym">Smittium culisetae</name>
    <dbReference type="NCBI Taxonomy" id="1213189"/>
    <lineage>
        <taxon>Eukaryota</taxon>
        <taxon>Fungi</taxon>
        <taxon>Fungi incertae sedis</taxon>
        <taxon>Zoopagomycota</taxon>
        <taxon>Kickxellomycotina</taxon>
        <taxon>Harpellomycetes</taxon>
        <taxon>Harpellales</taxon>
        <taxon>Legeriomycetaceae</taxon>
        <taxon>Zancudomyces</taxon>
    </lineage>
</organism>
<feature type="compositionally biased region" description="Basic and acidic residues" evidence="1">
    <location>
        <begin position="23"/>
        <end position="36"/>
    </location>
</feature>
<reference evidence="3" key="1">
    <citation type="submission" date="2017-01" db="EMBL/GenBank/DDBJ databases">
        <authorList>
            <person name="Wang Y."/>
            <person name="White M."/>
            <person name="Kvist S."/>
            <person name="Moncalvo J.-M."/>
        </authorList>
    </citation>
    <scope>NUCLEOTIDE SEQUENCE [LARGE SCALE GENOMIC DNA]</scope>
    <source>
        <strain evidence="3">COL-18-3</strain>
    </source>
</reference>
<evidence type="ECO:0000313" key="3">
    <source>
        <dbReference type="Proteomes" id="UP000188320"/>
    </source>
</evidence>
<dbReference type="Proteomes" id="UP000188320">
    <property type="component" value="Unassembled WGS sequence"/>
</dbReference>
<feature type="region of interest" description="Disordered" evidence="1">
    <location>
        <begin position="23"/>
        <end position="68"/>
    </location>
</feature>
<gene>
    <name evidence="2" type="ORF">AX774_g3563</name>
</gene>
<name>A0A1R1PPN6_ZANCU</name>
<proteinExistence type="predicted"/>
<evidence type="ECO:0000256" key="1">
    <source>
        <dbReference type="SAM" id="MobiDB-lite"/>
    </source>
</evidence>
<comment type="caution">
    <text evidence="2">The sequence shown here is derived from an EMBL/GenBank/DDBJ whole genome shotgun (WGS) entry which is preliminary data.</text>
</comment>
<evidence type="ECO:0000313" key="2">
    <source>
        <dbReference type="EMBL" id="OMH82945.1"/>
    </source>
</evidence>
<sequence length="163" mass="17756">MTIEDITRQLSGTLKPTFQNELEELKKVGTQRDSRRPSKKSRNPDEAMGSDGGEMGNPGTISGKGTKGGMVAVSAMAASNINKKRMGTKRDLDVEASRSLKIPLGSLGSDCNDKVVVNLLEPLQLDLLFELKKRAIKEPKEERVKILSVSSVFSLFPNFSGFS</sequence>